<comment type="caution">
    <text evidence="7">The sequence shown here is derived from an EMBL/GenBank/DDBJ whole genome shotgun (WGS) entry which is preliminary data.</text>
</comment>
<protein>
    <submittedName>
        <fullName evidence="7">DNA-binding IclR family transcriptional regulator</fullName>
    </submittedName>
</protein>
<evidence type="ECO:0000313" key="8">
    <source>
        <dbReference type="Proteomes" id="UP000758168"/>
    </source>
</evidence>
<dbReference type="InterPro" id="IPR029016">
    <property type="entry name" value="GAF-like_dom_sf"/>
</dbReference>
<feature type="region of interest" description="Disordered" evidence="4">
    <location>
        <begin position="1"/>
        <end position="28"/>
    </location>
</feature>
<dbReference type="Proteomes" id="UP000758168">
    <property type="component" value="Unassembled WGS sequence"/>
</dbReference>
<evidence type="ECO:0000256" key="2">
    <source>
        <dbReference type="ARBA" id="ARBA00023125"/>
    </source>
</evidence>
<organism evidence="7 8">
    <name type="scientific">Microlunatus capsulatus</name>
    <dbReference type="NCBI Taxonomy" id="99117"/>
    <lineage>
        <taxon>Bacteria</taxon>
        <taxon>Bacillati</taxon>
        <taxon>Actinomycetota</taxon>
        <taxon>Actinomycetes</taxon>
        <taxon>Propionibacteriales</taxon>
        <taxon>Propionibacteriaceae</taxon>
        <taxon>Microlunatus</taxon>
    </lineage>
</organism>
<dbReference type="SMART" id="SM00346">
    <property type="entry name" value="HTH_ICLR"/>
    <property type="match status" value="1"/>
</dbReference>
<keyword evidence="3" id="KW-0804">Transcription</keyword>
<dbReference type="Gene3D" id="1.10.10.10">
    <property type="entry name" value="Winged helix-like DNA-binding domain superfamily/Winged helix DNA-binding domain"/>
    <property type="match status" value="1"/>
</dbReference>
<feature type="domain" description="IclR-ED" evidence="6">
    <location>
        <begin position="88"/>
        <end position="277"/>
    </location>
</feature>
<evidence type="ECO:0000313" key="7">
    <source>
        <dbReference type="EMBL" id="MBP2417570.1"/>
    </source>
</evidence>
<reference evidence="7 8" key="1">
    <citation type="submission" date="2021-03" db="EMBL/GenBank/DDBJ databases">
        <title>Sequencing the genomes of 1000 actinobacteria strains.</title>
        <authorList>
            <person name="Klenk H.-P."/>
        </authorList>
    </citation>
    <scope>NUCLEOTIDE SEQUENCE [LARGE SCALE GENOMIC DNA]</scope>
    <source>
        <strain evidence="7 8">DSM 12936</strain>
    </source>
</reference>
<dbReference type="PANTHER" id="PTHR30136:SF24">
    <property type="entry name" value="HTH-TYPE TRANSCRIPTIONAL REPRESSOR ALLR"/>
    <property type="match status" value="1"/>
</dbReference>
<dbReference type="InterPro" id="IPR014757">
    <property type="entry name" value="Tscrpt_reg_IclR_C"/>
</dbReference>
<dbReference type="SUPFAM" id="SSF55781">
    <property type="entry name" value="GAF domain-like"/>
    <property type="match status" value="1"/>
</dbReference>
<sequence>MTSEPAARTAPEGDAPGPHQPPTPAPTGAARSLAALRLLAEHPTGLRLGEVAAALGTPKSSAHRSLGVLVGGGFARQDADGLYHLGFDLVRLVVGYQEAQPTVHAVTPVLRRLAETTGETAHYGTLIEGAIVYQAKVPPPRATFQMSSVVGGSNPAYRTGIGKALLMHALPDRTAVDRYVASYGPLEARTPHTLVSAAALHEALSRYRRAGYALDLEENDLGIVCIAFPVFLGSPSRPTGALSISAVASRTTADELVAQMPAVRRIVAEELGPAALPDPAVPDPEEP</sequence>
<keyword evidence="2 7" id="KW-0238">DNA-binding</keyword>
<dbReference type="Gene3D" id="3.30.450.40">
    <property type="match status" value="1"/>
</dbReference>
<dbReference type="InterPro" id="IPR036390">
    <property type="entry name" value="WH_DNA-bd_sf"/>
</dbReference>
<evidence type="ECO:0000259" key="6">
    <source>
        <dbReference type="PROSITE" id="PS51078"/>
    </source>
</evidence>
<dbReference type="EMBL" id="JAGIOB010000001">
    <property type="protein sequence ID" value="MBP2417570.1"/>
    <property type="molecule type" value="Genomic_DNA"/>
</dbReference>
<dbReference type="Pfam" id="PF09339">
    <property type="entry name" value="HTH_IclR"/>
    <property type="match status" value="1"/>
</dbReference>
<evidence type="ECO:0000256" key="4">
    <source>
        <dbReference type="SAM" id="MobiDB-lite"/>
    </source>
</evidence>
<dbReference type="PROSITE" id="PS51077">
    <property type="entry name" value="HTH_ICLR"/>
    <property type="match status" value="1"/>
</dbReference>
<dbReference type="Pfam" id="PF01614">
    <property type="entry name" value="IclR_C"/>
    <property type="match status" value="1"/>
</dbReference>
<dbReference type="RefSeq" id="WP_210056249.1">
    <property type="nucleotide sequence ID" value="NZ_BAAAMH010000003.1"/>
</dbReference>
<dbReference type="SUPFAM" id="SSF46785">
    <property type="entry name" value="Winged helix' DNA-binding domain"/>
    <property type="match status" value="1"/>
</dbReference>
<dbReference type="PANTHER" id="PTHR30136">
    <property type="entry name" value="HELIX-TURN-HELIX TRANSCRIPTIONAL REGULATOR, ICLR FAMILY"/>
    <property type="match status" value="1"/>
</dbReference>
<name>A0ABS4Z9V8_9ACTN</name>
<evidence type="ECO:0000259" key="5">
    <source>
        <dbReference type="PROSITE" id="PS51077"/>
    </source>
</evidence>
<dbReference type="InterPro" id="IPR005471">
    <property type="entry name" value="Tscrpt_reg_IclR_N"/>
</dbReference>
<dbReference type="PROSITE" id="PS51078">
    <property type="entry name" value="ICLR_ED"/>
    <property type="match status" value="1"/>
</dbReference>
<accession>A0ABS4Z9V8</accession>
<evidence type="ECO:0000256" key="1">
    <source>
        <dbReference type="ARBA" id="ARBA00023015"/>
    </source>
</evidence>
<dbReference type="InterPro" id="IPR036388">
    <property type="entry name" value="WH-like_DNA-bd_sf"/>
</dbReference>
<keyword evidence="1" id="KW-0805">Transcription regulation</keyword>
<dbReference type="GO" id="GO:0003677">
    <property type="term" value="F:DNA binding"/>
    <property type="evidence" value="ECO:0007669"/>
    <property type="project" value="UniProtKB-KW"/>
</dbReference>
<proteinExistence type="predicted"/>
<feature type="domain" description="HTH iclR-type" evidence="5">
    <location>
        <begin position="26"/>
        <end position="87"/>
    </location>
</feature>
<keyword evidence="8" id="KW-1185">Reference proteome</keyword>
<gene>
    <name evidence="7" type="ORF">JOF54_002492</name>
</gene>
<dbReference type="InterPro" id="IPR050707">
    <property type="entry name" value="HTH_MetabolicPath_Reg"/>
</dbReference>
<evidence type="ECO:0000256" key="3">
    <source>
        <dbReference type="ARBA" id="ARBA00023163"/>
    </source>
</evidence>